<protein>
    <submittedName>
        <fullName evidence="1">Uncharacterized protein</fullName>
    </submittedName>
</protein>
<dbReference type="EMBL" id="GGEC01083559">
    <property type="protein sequence ID" value="MBX64043.1"/>
    <property type="molecule type" value="Transcribed_RNA"/>
</dbReference>
<reference evidence="1" key="1">
    <citation type="submission" date="2018-02" db="EMBL/GenBank/DDBJ databases">
        <title>Rhizophora mucronata_Transcriptome.</title>
        <authorList>
            <person name="Meera S.P."/>
            <person name="Sreeshan A."/>
            <person name="Augustine A."/>
        </authorList>
    </citation>
    <scope>NUCLEOTIDE SEQUENCE</scope>
    <source>
        <tissue evidence="1">Leaf</tissue>
    </source>
</reference>
<proteinExistence type="predicted"/>
<name>A0A2P2QAR5_RHIMU</name>
<dbReference type="PANTHER" id="PTHR33702:SF16">
    <property type="match status" value="1"/>
</dbReference>
<sequence length="144" mass="16871">MELLPKPFYNTWRRYRRRKRYQRLDGAVTGRKNVKIVKIGGTPRRVWKIKTVTKLNFKIFSPLKLWKKLKNTYVDMMLGLAGNVGSLNTSNYFGNKRVPKARQVGPVVYSNDEVENRLIYEIYRALIATRDLAPPAEQKLYIGH</sequence>
<evidence type="ECO:0000313" key="1">
    <source>
        <dbReference type="EMBL" id="MBX64043.1"/>
    </source>
</evidence>
<organism evidence="1">
    <name type="scientific">Rhizophora mucronata</name>
    <name type="common">Asiatic mangrove</name>
    <dbReference type="NCBI Taxonomy" id="61149"/>
    <lineage>
        <taxon>Eukaryota</taxon>
        <taxon>Viridiplantae</taxon>
        <taxon>Streptophyta</taxon>
        <taxon>Embryophyta</taxon>
        <taxon>Tracheophyta</taxon>
        <taxon>Spermatophyta</taxon>
        <taxon>Magnoliopsida</taxon>
        <taxon>eudicotyledons</taxon>
        <taxon>Gunneridae</taxon>
        <taxon>Pentapetalae</taxon>
        <taxon>rosids</taxon>
        <taxon>fabids</taxon>
        <taxon>Malpighiales</taxon>
        <taxon>Rhizophoraceae</taxon>
        <taxon>Rhizophora</taxon>
    </lineage>
</organism>
<accession>A0A2P2QAR5</accession>
<dbReference type="AlphaFoldDB" id="A0A2P2QAR5"/>
<dbReference type="PANTHER" id="PTHR33702">
    <property type="entry name" value="BNAA09G40010D PROTEIN"/>
    <property type="match status" value="1"/>
</dbReference>